<gene>
    <name evidence="2" type="ORF">MTBPR1_80117</name>
</gene>
<dbReference type="EMBL" id="FLYE01000047">
    <property type="protein sequence ID" value="SCA58063.1"/>
    <property type="molecule type" value="Genomic_DNA"/>
</dbReference>
<dbReference type="RefSeq" id="WP_069190063.1">
    <property type="nucleotide sequence ID" value="NZ_FLYE01000047.1"/>
</dbReference>
<dbReference type="GO" id="GO:0005886">
    <property type="term" value="C:plasma membrane"/>
    <property type="evidence" value="ECO:0007669"/>
    <property type="project" value="TreeGrafter"/>
</dbReference>
<accession>A0A1C3RLG3</accession>
<dbReference type="Pfam" id="PF13116">
    <property type="entry name" value="YhdP"/>
    <property type="match status" value="1"/>
</dbReference>
<evidence type="ECO:0000313" key="2">
    <source>
        <dbReference type="EMBL" id="SCA58063.1"/>
    </source>
</evidence>
<dbReference type="AlphaFoldDB" id="A0A1C3RLG3"/>
<name>A0A1C3RLG3_9PROT</name>
<dbReference type="OrthoDB" id="7161641at2"/>
<dbReference type="PANTHER" id="PTHR30441:SF8">
    <property type="entry name" value="DUF748 DOMAIN-CONTAINING PROTEIN"/>
    <property type="match status" value="1"/>
</dbReference>
<sequence>MVWKTLKHTLQIVSAVLAGIALLALVFAWKLSQGPISIPQLTPYIVEAVSNNTRGMRVRIKDTILSWEGWERTLDIRIIGTTVFARDGRRIASIPQASLSLSGGALFEGTVAPSSIELIEPQINLLRHGDGSFAFEMGDGMTVRADRAFNLDNLISKAPDPSRPLSYLKKISISKAHLEYQDKKSETTFKAPNTTFAAERIGETIVFETGLEVFLSGKPAKIDVDASYNLTTEILDTQAFIHSLHLGDLSGLWPELAPLKPLQFSLEGKTNLAIDKEGNIRSFFADLKTTQGQIQLPEPVKQVLNIDTLSLRAGYEDFNSKLRIEEALIALTKGSMIKTPKPVEDFMPMEMIRFTGDYETDTDIFKLDELAFDLGEGPTGTIKGNVAGLLKGPSRKVDIIGELLNVLPTKLHRYWPKGLNDDARDWVVNKIYDGVVHRAGINLSVSAHEDGTVELHHVHGDMEMDGVSVDYLNPLPVAKNARGWAKFNEKEFKITVTGGGVDTIKIKKAQIDIIGLDEYDQRLNLDMTLEGPLRDSLTFIDKKPLGFAKALGIDPKKTSGHTVTDLKMSFLLLDDLDWDGVDVSAKARGKNISITDVIFDEDLSKGEIDLVVDKKGMEVEGKIVLGTIPADLKWRENFARNTLFKRRFLLDGIVNDKQRVKELRLNFPPFNNQIMSGPIRVDATITENWQGVGILESFANLEGAEINIPIIQWKKEAKGAGQAYAKVNFNAERLIGVPYFSISSGDLKASGSIALDAEGQQIQTMRISRFEAGRTKINGGTVLNSPMTGWELDVQGESLDLTQALASMRNTDKTASPENKDTNMPGTFSGRFDHIWLDEKEALNTVVGAVSSDGKIWTKALLTGVVGGGEEFKIALSPENDNRRLRMQTKDAGALLRALDLFDDMQGGDLVIDGVLNDDVESRPLVGTIRVKDYRIVEVPALAKLLSLVALTGVLDSLEGDGIGFTSLTSPFKYDRGVIEFKDGRTNGISIGLTWEGKLYTHANVADMTGTIVPAYGLNSLLGNVPLIGNLFSAGEKGGGLFAWTYDVTGDLDDAKVSVNPVSALAPGFLRRLFQLGDHSKTAPVAAQ</sequence>
<keyword evidence="3" id="KW-1185">Reference proteome</keyword>
<dbReference type="PANTHER" id="PTHR30441">
    <property type="entry name" value="DUF748 DOMAIN-CONTAINING PROTEIN"/>
    <property type="match status" value="1"/>
</dbReference>
<dbReference type="STRING" id="1867952.MTBPR1_80117"/>
<evidence type="ECO:0000313" key="3">
    <source>
        <dbReference type="Proteomes" id="UP000231658"/>
    </source>
</evidence>
<protein>
    <recommendedName>
        <fullName evidence="1">YhdP central domain-containing protein</fullName>
    </recommendedName>
</protein>
<dbReference type="GO" id="GO:0090313">
    <property type="term" value="P:regulation of protein targeting to membrane"/>
    <property type="evidence" value="ECO:0007669"/>
    <property type="project" value="TreeGrafter"/>
</dbReference>
<dbReference type="Proteomes" id="UP000231658">
    <property type="component" value="Unassembled WGS sequence"/>
</dbReference>
<dbReference type="InterPro" id="IPR052894">
    <property type="entry name" value="AsmA-related"/>
</dbReference>
<evidence type="ECO:0000259" key="1">
    <source>
        <dbReference type="Pfam" id="PF13116"/>
    </source>
</evidence>
<feature type="domain" description="YhdP central" evidence="1">
    <location>
        <begin position="243"/>
        <end position="835"/>
    </location>
</feature>
<organism evidence="2 3">
    <name type="scientific">Candidatus Terasakiella magnetica</name>
    <dbReference type="NCBI Taxonomy" id="1867952"/>
    <lineage>
        <taxon>Bacteria</taxon>
        <taxon>Pseudomonadati</taxon>
        <taxon>Pseudomonadota</taxon>
        <taxon>Alphaproteobacteria</taxon>
        <taxon>Rhodospirillales</taxon>
        <taxon>Terasakiellaceae</taxon>
        <taxon>Terasakiella</taxon>
    </lineage>
</organism>
<dbReference type="InterPro" id="IPR025263">
    <property type="entry name" value="YhdP_central"/>
</dbReference>
<proteinExistence type="predicted"/>
<reference evidence="2 3" key="1">
    <citation type="submission" date="2016-07" db="EMBL/GenBank/DDBJ databases">
        <authorList>
            <person name="Lefevre C.T."/>
        </authorList>
    </citation>
    <scope>NUCLEOTIDE SEQUENCE [LARGE SCALE GENOMIC DNA]</scope>
    <source>
        <strain evidence="2">PR1</strain>
    </source>
</reference>